<dbReference type="GO" id="GO:0016740">
    <property type="term" value="F:transferase activity"/>
    <property type="evidence" value="ECO:0007669"/>
    <property type="project" value="UniProtKB-KW"/>
</dbReference>
<proteinExistence type="predicted"/>
<dbReference type="InterPro" id="IPR003607">
    <property type="entry name" value="HD/PDEase_dom"/>
</dbReference>
<dbReference type="NCBIfam" id="TIGR00277">
    <property type="entry name" value="HDIG"/>
    <property type="match status" value="1"/>
</dbReference>
<name>A0A4R3MI14_9HYPH</name>
<dbReference type="AlphaFoldDB" id="A0A4R3MI14"/>
<dbReference type="GO" id="GO:0008081">
    <property type="term" value="F:phosphoric diester hydrolase activity"/>
    <property type="evidence" value="ECO:0007669"/>
    <property type="project" value="UniProtKB-ARBA"/>
</dbReference>
<sequence length="351" mass="37744">MNKVAVVADTSDFATALQRSLPDPISVDWHQPASLPRTGPAPLTIVDVDLRNRSTVKTLRLWLKGGITGTHVAFFVNDRSAAEPIQAYALGATCVLPRPVEPERLARRIIEQAGRVCDRSAIVVDTFMNCVLTPVDALGAAIGNAARGLPPELASIEAAGSTVVSAIADIGLKRWLEAVESHHSRTLRHSLVVTGVMVAFAQELGASLTDQRLMATAGLLHDIGKVVIPISILEKPSALTPAERERMKVHPQAGYDLLRAAGDVPEAVLDVVLSHHEHLDGSGYPNGLKGQQISDYVRFATICDVFGALIEPRSYKRPLSGAEAYETIKGMPTKLDRDLVRAFAPIARMVV</sequence>
<dbReference type="RefSeq" id="WP_132805056.1">
    <property type="nucleotide sequence ID" value="NZ_SMAK01000001.1"/>
</dbReference>
<dbReference type="SUPFAM" id="SSF109604">
    <property type="entry name" value="HD-domain/PDEase-like"/>
    <property type="match status" value="1"/>
</dbReference>
<reference evidence="2 3" key="1">
    <citation type="submission" date="2019-03" db="EMBL/GenBank/DDBJ databases">
        <title>Genomic Encyclopedia of Type Strains, Phase IV (KMG-IV): sequencing the most valuable type-strain genomes for metagenomic binning, comparative biology and taxonomic classification.</title>
        <authorList>
            <person name="Goeker M."/>
        </authorList>
    </citation>
    <scope>NUCLEOTIDE SEQUENCE [LARGE SCALE GENOMIC DNA]</scope>
    <source>
        <strain evidence="2 3">DSM 19345</strain>
    </source>
</reference>
<comment type="caution">
    <text evidence="2">The sequence shown here is derived from an EMBL/GenBank/DDBJ whole genome shotgun (WGS) entry which is preliminary data.</text>
</comment>
<protein>
    <submittedName>
        <fullName evidence="2">Putative nucleotidyltransferase with HDIG domain</fullName>
    </submittedName>
</protein>
<keyword evidence="2" id="KW-0808">Transferase</keyword>
<dbReference type="SUPFAM" id="SSF52172">
    <property type="entry name" value="CheY-like"/>
    <property type="match status" value="1"/>
</dbReference>
<organism evidence="2 3">
    <name type="scientific">Tepidamorphus gemmatus</name>
    <dbReference type="NCBI Taxonomy" id="747076"/>
    <lineage>
        <taxon>Bacteria</taxon>
        <taxon>Pseudomonadati</taxon>
        <taxon>Pseudomonadota</taxon>
        <taxon>Alphaproteobacteria</taxon>
        <taxon>Hyphomicrobiales</taxon>
        <taxon>Tepidamorphaceae</taxon>
        <taxon>Tepidamorphus</taxon>
    </lineage>
</organism>
<dbReference type="OrthoDB" id="9802066at2"/>
<evidence type="ECO:0000259" key="1">
    <source>
        <dbReference type="PROSITE" id="PS51832"/>
    </source>
</evidence>
<dbReference type="CDD" id="cd00077">
    <property type="entry name" value="HDc"/>
    <property type="match status" value="1"/>
</dbReference>
<dbReference type="PANTHER" id="PTHR43155">
    <property type="entry name" value="CYCLIC DI-GMP PHOSPHODIESTERASE PA4108-RELATED"/>
    <property type="match status" value="1"/>
</dbReference>
<accession>A0A4R3MI14</accession>
<dbReference type="InterPro" id="IPR037522">
    <property type="entry name" value="HD_GYP_dom"/>
</dbReference>
<feature type="domain" description="HD-GYP" evidence="1">
    <location>
        <begin position="164"/>
        <end position="351"/>
    </location>
</feature>
<gene>
    <name evidence="2" type="ORF">EDC22_101566</name>
</gene>
<dbReference type="Gene3D" id="1.10.3210.10">
    <property type="entry name" value="Hypothetical protein af1432"/>
    <property type="match status" value="1"/>
</dbReference>
<dbReference type="SMART" id="SM00471">
    <property type="entry name" value="HDc"/>
    <property type="match status" value="1"/>
</dbReference>
<dbReference type="PANTHER" id="PTHR43155:SF2">
    <property type="entry name" value="CYCLIC DI-GMP PHOSPHODIESTERASE PA4108"/>
    <property type="match status" value="1"/>
</dbReference>
<dbReference type="InterPro" id="IPR006675">
    <property type="entry name" value="HDIG_dom"/>
</dbReference>
<keyword evidence="3" id="KW-1185">Reference proteome</keyword>
<dbReference type="PROSITE" id="PS51832">
    <property type="entry name" value="HD_GYP"/>
    <property type="match status" value="1"/>
</dbReference>
<dbReference type="Proteomes" id="UP000295678">
    <property type="component" value="Unassembled WGS sequence"/>
</dbReference>
<evidence type="ECO:0000313" key="2">
    <source>
        <dbReference type="EMBL" id="TCT13695.1"/>
    </source>
</evidence>
<dbReference type="Pfam" id="PF13487">
    <property type="entry name" value="HD_5"/>
    <property type="match status" value="1"/>
</dbReference>
<dbReference type="EMBL" id="SMAK01000001">
    <property type="protein sequence ID" value="TCT13695.1"/>
    <property type="molecule type" value="Genomic_DNA"/>
</dbReference>
<dbReference type="InterPro" id="IPR011006">
    <property type="entry name" value="CheY-like_superfamily"/>
</dbReference>
<evidence type="ECO:0000313" key="3">
    <source>
        <dbReference type="Proteomes" id="UP000295678"/>
    </source>
</evidence>